<dbReference type="Gene3D" id="3.30.930.10">
    <property type="entry name" value="Bira Bifunctional Protein, Domain 2"/>
    <property type="match status" value="1"/>
</dbReference>
<gene>
    <name evidence="9" type="ORF">UU29_C0007G0055</name>
</gene>
<comment type="caution">
    <text evidence="9">The sequence shown here is derived from an EMBL/GenBank/DDBJ whole genome shotgun (WGS) entry which is preliminary data.</text>
</comment>
<dbReference type="InterPro" id="IPR004516">
    <property type="entry name" value="HisRS/HisZ"/>
</dbReference>
<dbReference type="InterPro" id="IPR004154">
    <property type="entry name" value="Anticodon-bd"/>
</dbReference>
<comment type="similarity">
    <text evidence="1">Belongs to the class-II aminoacyl-tRNA synthetase family.</text>
</comment>
<accession>A0A0G0WFY1</accession>
<dbReference type="GO" id="GO:0005737">
    <property type="term" value="C:cytoplasm"/>
    <property type="evidence" value="ECO:0007669"/>
    <property type="project" value="InterPro"/>
</dbReference>
<keyword evidence="4" id="KW-0030">Aminoacyl-tRNA synthetase</keyword>
<feature type="binding site" evidence="7">
    <location>
        <begin position="98"/>
        <end position="100"/>
    </location>
    <ligand>
        <name>L-histidine</name>
        <dbReference type="ChEBI" id="CHEBI:57595"/>
    </ligand>
</feature>
<evidence type="ECO:0000256" key="5">
    <source>
        <dbReference type="ARBA" id="ARBA00030619"/>
    </source>
</evidence>
<dbReference type="SUPFAM" id="SSF55681">
    <property type="entry name" value="Class II aaRS and biotin synthetases"/>
    <property type="match status" value="1"/>
</dbReference>
<comment type="catalytic activity">
    <reaction evidence="6">
        <text>tRNA(His) + L-histidine + ATP = L-histidyl-tRNA(His) + AMP + diphosphate + H(+)</text>
        <dbReference type="Rhea" id="RHEA:17313"/>
        <dbReference type="Rhea" id="RHEA-COMP:9665"/>
        <dbReference type="Rhea" id="RHEA-COMP:9689"/>
        <dbReference type="ChEBI" id="CHEBI:15378"/>
        <dbReference type="ChEBI" id="CHEBI:30616"/>
        <dbReference type="ChEBI" id="CHEBI:33019"/>
        <dbReference type="ChEBI" id="CHEBI:57595"/>
        <dbReference type="ChEBI" id="CHEBI:78442"/>
        <dbReference type="ChEBI" id="CHEBI:78527"/>
        <dbReference type="ChEBI" id="CHEBI:456215"/>
        <dbReference type="EC" id="6.1.1.21"/>
    </reaction>
</comment>
<evidence type="ECO:0000256" key="6">
    <source>
        <dbReference type="ARBA" id="ARBA00047639"/>
    </source>
</evidence>
<dbReference type="AlphaFoldDB" id="A0A0G0WFY1"/>
<feature type="binding site" evidence="7">
    <location>
        <position position="142"/>
    </location>
    <ligand>
        <name>L-histidine</name>
        <dbReference type="ChEBI" id="CHEBI:57595"/>
    </ligand>
</feature>
<feature type="binding site" evidence="7">
    <location>
        <begin position="299"/>
        <end position="300"/>
    </location>
    <ligand>
        <name>L-histidine</name>
        <dbReference type="ChEBI" id="CHEBI:57595"/>
    </ligand>
</feature>
<dbReference type="PANTHER" id="PTHR43707">
    <property type="entry name" value="HISTIDYL-TRNA SYNTHETASE"/>
    <property type="match status" value="1"/>
</dbReference>
<evidence type="ECO:0000313" key="9">
    <source>
        <dbReference type="EMBL" id="KKR83185.1"/>
    </source>
</evidence>
<organism evidence="9 10">
    <name type="scientific">Candidatus Daviesbacteria bacterium GW2011_GWA2_40_9</name>
    <dbReference type="NCBI Taxonomy" id="1618424"/>
    <lineage>
        <taxon>Bacteria</taxon>
        <taxon>Candidatus Daviesiibacteriota</taxon>
    </lineage>
</organism>
<dbReference type="Pfam" id="PF03129">
    <property type="entry name" value="HGTP_anticodon"/>
    <property type="match status" value="1"/>
</dbReference>
<dbReference type="Pfam" id="PF13393">
    <property type="entry name" value="tRNA-synt_His"/>
    <property type="match status" value="1"/>
</dbReference>
<dbReference type="InterPro" id="IPR006195">
    <property type="entry name" value="aa-tRNA-synth_II"/>
</dbReference>
<feature type="binding site" evidence="7">
    <location>
        <position position="146"/>
    </location>
    <ligand>
        <name>L-histidine</name>
        <dbReference type="ChEBI" id="CHEBI:57595"/>
    </ligand>
</feature>
<evidence type="ECO:0000256" key="1">
    <source>
        <dbReference type="ARBA" id="ARBA00008226"/>
    </source>
</evidence>
<dbReference type="PIRSF" id="PIRSF001549">
    <property type="entry name" value="His-tRNA_synth"/>
    <property type="match status" value="1"/>
</dbReference>
<reference evidence="9 10" key="1">
    <citation type="journal article" date="2015" name="Nature">
        <title>rRNA introns, odd ribosomes, and small enigmatic genomes across a large radiation of phyla.</title>
        <authorList>
            <person name="Brown C.T."/>
            <person name="Hug L.A."/>
            <person name="Thomas B.C."/>
            <person name="Sharon I."/>
            <person name="Castelle C.J."/>
            <person name="Singh A."/>
            <person name="Wilkins M.J."/>
            <person name="Williams K.H."/>
            <person name="Banfield J.F."/>
        </authorList>
    </citation>
    <scope>NUCLEOTIDE SEQUENCE [LARGE SCALE GENOMIC DNA]</scope>
</reference>
<feature type="binding site" evidence="7">
    <location>
        <position position="295"/>
    </location>
    <ligand>
        <name>L-histidine</name>
        <dbReference type="ChEBI" id="CHEBI:57595"/>
    </ligand>
</feature>
<dbReference type="EC" id="6.1.1.21" evidence="2"/>
<evidence type="ECO:0000256" key="4">
    <source>
        <dbReference type="ARBA" id="ARBA00023146"/>
    </source>
</evidence>
<keyword evidence="3" id="KW-0547">Nucleotide-binding</keyword>
<dbReference type="GO" id="GO:0006427">
    <property type="term" value="P:histidyl-tRNA aminoacylation"/>
    <property type="evidence" value="ECO:0007669"/>
    <property type="project" value="TreeGrafter"/>
</dbReference>
<dbReference type="PATRIC" id="fig|1618424.3.peg.460"/>
<dbReference type="InterPro" id="IPR036621">
    <property type="entry name" value="Anticodon-bd_dom_sf"/>
</dbReference>
<evidence type="ECO:0000256" key="2">
    <source>
        <dbReference type="ARBA" id="ARBA00012815"/>
    </source>
</evidence>
<keyword evidence="9" id="KW-0436">Ligase</keyword>
<dbReference type="PANTHER" id="PTHR43707:SF1">
    <property type="entry name" value="HISTIDINE--TRNA LIGASE, MITOCHONDRIAL-RELATED"/>
    <property type="match status" value="1"/>
</dbReference>
<feature type="binding site" evidence="7">
    <location>
        <position position="128"/>
    </location>
    <ligand>
        <name>L-histidine</name>
        <dbReference type="ChEBI" id="CHEBI:57595"/>
    </ligand>
</feature>
<protein>
    <recommendedName>
        <fullName evidence="2">histidine--tRNA ligase</fullName>
        <ecNumber evidence="2">6.1.1.21</ecNumber>
    </recommendedName>
    <alternativeName>
        <fullName evidence="5">Histidyl-tRNA synthetase</fullName>
    </alternativeName>
</protein>
<dbReference type="GO" id="GO:0004821">
    <property type="term" value="F:histidine-tRNA ligase activity"/>
    <property type="evidence" value="ECO:0007669"/>
    <property type="project" value="UniProtKB-EC"/>
</dbReference>
<proteinExistence type="inferred from homology"/>
<name>A0A0G0WFY1_9BACT</name>
<evidence type="ECO:0000256" key="7">
    <source>
        <dbReference type="PIRSR" id="PIRSR001549-1"/>
    </source>
</evidence>
<dbReference type="InterPro" id="IPR041715">
    <property type="entry name" value="HisRS-like_core"/>
</dbReference>
<dbReference type="Gene3D" id="3.40.50.800">
    <property type="entry name" value="Anticodon-binding domain"/>
    <property type="match status" value="1"/>
</dbReference>
<evidence type="ECO:0000256" key="3">
    <source>
        <dbReference type="ARBA" id="ARBA00022741"/>
    </source>
</evidence>
<dbReference type="CDD" id="cd00773">
    <property type="entry name" value="HisRS-like_core"/>
    <property type="match status" value="1"/>
</dbReference>
<dbReference type="Proteomes" id="UP000034601">
    <property type="component" value="Unassembled WGS sequence"/>
</dbReference>
<feature type="domain" description="Aminoacyl-transfer RNA synthetases class-II family profile" evidence="8">
    <location>
        <begin position="48"/>
        <end position="364"/>
    </location>
</feature>
<dbReference type="SUPFAM" id="SSF52954">
    <property type="entry name" value="Class II aaRS ABD-related"/>
    <property type="match status" value="1"/>
</dbReference>
<dbReference type="PROSITE" id="PS50862">
    <property type="entry name" value="AA_TRNA_LIGASE_II"/>
    <property type="match status" value="1"/>
</dbReference>
<dbReference type="InterPro" id="IPR045864">
    <property type="entry name" value="aa-tRNA-synth_II/BPL/LPL"/>
</dbReference>
<dbReference type="EMBL" id="LCAB01000007">
    <property type="protein sequence ID" value="KKR83185.1"/>
    <property type="molecule type" value="Genomic_DNA"/>
</dbReference>
<dbReference type="GO" id="GO:0000166">
    <property type="term" value="F:nucleotide binding"/>
    <property type="evidence" value="ECO:0007669"/>
    <property type="project" value="UniProtKB-KW"/>
</dbReference>
<evidence type="ECO:0000259" key="8">
    <source>
        <dbReference type="PROSITE" id="PS50862"/>
    </source>
</evidence>
<evidence type="ECO:0000313" key="10">
    <source>
        <dbReference type="Proteomes" id="UP000034601"/>
    </source>
</evidence>
<sequence>MHERKDDMKRRSDILTPDVLRRKGVMKGFEYLTPERRGAVREMENRFKMVTESFGFREVEGPLLQPIEFYQVKSGEELLAHTYTFEDTDGSLLVLRPELTPTVAYMIAKDDARLSFPLKWWSNPDLFRKEKPQKGRKRQFKQLNVDIFDRADSGRDRSFDDAEVIAVAISIFESFDLTENDIVMRINSRSLVERLFDIVDLDKNRRFDLLSLIDKSAKISAEEFGTKVEEIVPQKFSRELLQRWLSIKSLEEVADNKQLSPLSQSKEYKDLAKVFELMKAYGVSEYCEFSPYIVRGLGYYTGSVFETFDRKPEHGFRRALMGGGRYDNLTKDVGGRLDITGVGFGFGNVPLEEILLSRNIEIVPSESRADYCIVTQSANQRIDAITLSQRLRKQGKKVILDDSISKEKPDKVSKQLSRANQLNSKYSLIIFPEEWQDKKVVIKDMQNGEQQIIDISSLLETQPKSD</sequence>